<dbReference type="InterPro" id="IPR015701">
    <property type="entry name" value="FNR"/>
</dbReference>
<evidence type="ECO:0000256" key="7">
    <source>
        <dbReference type="ARBA" id="ARBA00023002"/>
    </source>
</evidence>
<evidence type="ECO:0000256" key="8">
    <source>
        <dbReference type="ARBA" id="ARBA00047776"/>
    </source>
</evidence>
<evidence type="ECO:0000313" key="10">
    <source>
        <dbReference type="EMBL" id="KAJ8606760.1"/>
    </source>
</evidence>
<dbReference type="InterPro" id="IPR001433">
    <property type="entry name" value="OxRdtase_FAD/NAD-bd"/>
</dbReference>
<dbReference type="InterPro" id="IPR039261">
    <property type="entry name" value="FNR_nucleotide-bd"/>
</dbReference>
<comment type="caution">
    <text evidence="10">The sequence shown here is derived from an EMBL/GenBank/DDBJ whole genome shotgun (WGS) entry which is preliminary data.</text>
</comment>
<dbReference type="PRINTS" id="PR00371">
    <property type="entry name" value="FPNCR"/>
</dbReference>
<keyword evidence="11" id="KW-1185">Reference proteome</keyword>
<feature type="domain" description="FAD-binding FR-type" evidence="9">
    <location>
        <begin position="110"/>
        <end position="236"/>
    </location>
</feature>
<dbReference type="InterPro" id="IPR017927">
    <property type="entry name" value="FAD-bd_FR_type"/>
</dbReference>
<dbReference type="Gene3D" id="3.40.50.80">
    <property type="entry name" value="Nucleotide-binding domain of ferredoxin-NADP reductase (FNR) module"/>
    <property type="match status" value="1"/>
</dbReference>
<evidence type="ECO:0000256" key="4">
    <source>
        <dbReference type="ARBA" id="ARBA00022630"/>
    </source>
</evidence>
<evidence type="ECO:0000256" key="1">
    <source>
        <dbReference type="ARBA" id="ARBA00001974"/>
    </source>
</evidence>
<keyword evidence="5" id="KW-0274">FAD</keyword>
<evidence type="ECO:0000259" key="9">
    <source>
        <dbReference type="PROSITE" id="PS51384"/>
    </source>
</evidence>
<dbReference type="InterPro" id="IPR017938">
    <property type="entry name" value="Riboflavin_synthase-like_b-brl"/>
</dbReference>
<dbReference type="SUPFAM" id="SSF52343">
    <property type="entry name" value="Ferredoxin reductase-like, C-terminal NADP-linked domain"/>
    <property type="match status" value="1"/>
</dbReference>
<dbReference type="Proteomes" id="UP001230188">
    <property type="component" value="Unassembled WGS sequence"/>
</dbReference>
<name>A0AAD7UK03_9STRA</name>
<dbReference type="GO" id="GO:0004324">
    <property type="term" value="F:ferredoxin-NADP+ reductase activity"/>
    <property type="evidence" value="ECO:0007669"/>
    <property type="project" value="UniProtKB-EC"/>
</dbReference>
<accession>A0AAD7UK03</accession>
<dbReference type="EC" id="1.18.1.2" evidence="3"/>
<gene>
    <name evidence="10" type="ORF">CTAYLR_009555</name>
</gene>
<comment type="catalytic activity">
    <reaction evidence="8">
        <text>2 reduced [2Fe-2S]-[ferredoxin] + NADP(+) + H(+) = 2 oxidized [2Fe-2S]-[ferredoxin] + NADPH</text>
        <dbReference type="Rhea" id="RHEA:20125"/>
        <dbReference type="Rhea" id="RHEA-COMP:10000"/>
        <dbReference type="Rhea" id="RHEA-COMP:10001"/>
        <dbReference type="ChEBI" id="CHEBI:15378"/>
        <dbReference type="ChEBI" id="CHEBI:33737"/>
        <dbReference type="ChEBI" id="CHEBI:33738"/>
        <dbReference type="ChEBI" id="CHEBI:57783"/>
        <dbReference type="ChEBI" id="CHEBI:58349"/>
        <dbReference type="EC" id="1.18.1.2"/>
    </reaction>
</comment>
<sequence>MKVFIVVAGVCSSSSSSAFVLGPPRRLGSRVAATREEALQELIVKEHELTLRSVKDARAEALEQFAPRIAELQAAIEAKKNKAPDVVPAPSQELHFLEYAELPMNAVGKKDPLAGTVRSVTRAIGADAPGDICHVVIHTRGKLPYVEGQSVGVLPPGLDAKGRPHQPRLYSIASTRYGDDGAGTSVSLCVRRAVYVDPATKIEDPSKKGVCSNFLCDSTPGAEVKLTGPTGKGMLLPEDDAADIIMVATGTGIAPFRGFVQRLFVERTPAAARFRGRAWLFLGVPTTSSVLYADLWELAKHNRPFRFDASFAISREETNSEGEKMYVQHRIEEHADELFKRLENGAHVYFCGLKGMMPGIEATFEKVCAERGLDYAPWLKALKKEKRWHVEVY</sequence>
<evidence type="ECO:0000313" key="11">
    <source>
        <dbReference type="Proteomes" id="UP001230188"/>
    </source>
</evidence>
<protein>
    <recommendedName>
        <fullName evidence="3">ferredoxin--NADP(+) reductase</fullName>
        <ecNumber evidence="3">1.18.1.2</ecNumber>
    </recommendedName>
</protein>
<dbReference type="PROSITE" id="PS51384">
    <property type="entry name" value="FAD_FR"/>
    <property type="match status" value="1"/>
</dbReference>
<evidence type="ECO:0000256" key="3">
    <source>
        <dbReference type="ARBA" id="ARBA00013223"/>
    </source>
</evidence>
<keyword evidence="4" id="KW-0285">Flavoprotein</keyword>
<dbReference type="SUPFAM" id="SSF63380">
    <property type="entry name" value="Riboflavin synthase domain-like"/>
    <property type="match status" value="1"/>
</dbReference>
<keyword evidence="7" id="KW-0560">Oxidoreductase</keyword>
<proteinExistence type="inferred from homology"/>
<reference evidence="10" key="1">
    <citation type="submission" date="2023-01" db="EMBL/GenBank/DDBJ databases">
        <title>Metagenome sequencing of chrysophaentin producing Chrysophaeum taylorii.</title>
        <authorList>
            <person name="Davison J."/>
            <person name="Bewley C."/>
        </authorList>
    </citation>
    <scope>NUCLEOTIDE SEQUENCE</scope>
    <source>
        <strain evidence="10">NIES-1699</strain>
    </source>
</reference>
<dbReference type="FunFam" id="3.40.50.80:FF:000008">
    <property type="entry name" value="Ferredoxin--NADP reductase, chloroplastic"/>
    <property type="match status" value="1"/>
</dbReference>
<dbReference type="PANTHER" id="PTHR43314">
    <property type="match status" value="1"/>
</dbReference>
<dbReference type="Gene3D" id="2.40.30.10">
    <property type="entry name" value="Translation factors"/>
    <property type="match status" value="1"/>
</dbReference>
<dbReference type="Pfam" id="PF00175">
    <property type="entry name" value="NAD_binding_1"/>
    <property type="match status" value="1"/>
</dbReference>
<evidence type="ECO:0000256" key="2">
    <source>
        <dbReference type="ARBA" id="ARBA00008312"/>
    </source>
</evidence>
<evidence type="ECO:0000256" key="6">
    <source>
        <dbReference type="ARBA" id="ARBA00022857"/>
    </source>
</evidence>
<comment type="cofactor">
    <cofactor evidence="1">
        <name>FAD</name>
        <dbReference type="ChEBI" id="CHEBI:57692"/>
    </cofactor>
</comment>
<evidence type="ECO:0000256" key="5">
    <source>
        <dbReference type="ARBA" id="ARBA00022827"/>
    </source>
</evidence>
<dbReference type="EMBL" id="JAQMWT010000249">
    <property type="protein sequence ID" value="KAJ8606760.1"/>
    <property type="molecule type" value="Genomic_DNA"/>
</dbReference>
<dbReference type="InterPro" id="IPR001709">
    <property type="entry name" value="Flavoprot_Pyr_Nucl_cyt_Rdtase"/>
</dbReference>
<organism evidence="10 11">
    <name type="scientific">Chrysophaeum taylorii</name>
    <dbReference type="NCBI Taxonomy" id="2483200"/>
    <lineage>
        <taxon>Eukaryota</taxon>
        <taxon>Sar</taxon>
        <taxon>Stramenopiles</taxon>
        <taxon>Ochrophyta</taxon>
        <taxon>Pelagophyceae</taxon>
        <taxon>Pelagomonadales</taxon>
        <taxon>Pelagomonadaceae</taxon>
        <taxon>Chrysophaeum</taxon>
    </lineage>
</organism>
<dbReference type="AlphaFoldDB" id="A0AAD7UK03"/>
<keyword evidence="6" id="KW-0521">NADP</keyword>
<dbReference type="CDD" id="cd06208">
    <property type="entry name" value="CYPOR_like_FNR"/>
    <property type="match status" value="1"/>
</dbReference>
<comment type="similarity">
    <text evidence="2">Belongs to the ferredoxin--NADP reductase type 1 family.</text>
</comment>